<evidence type="ECO:0000256" key="12">
    <source>
        <dbReference type="PIRSR" id="PIRSR637770-1"/>
    </source>
</evidence>
<evidence type="ECO:0000256" key="11">
    <source>
        <dbReference type="ARBA" id="ARBA00049280"/>
    </source>
</evidence>
<dbReference type="EC" id="2.7.11.23" evidence="2"/>
<dbReference type="GO" id="GO:0004693">
    <property type="term" value="F:cyclin-dependent protein serine/threonine kinase activity"/>
    <property type="evidence" value="ECO:0007669"/>
    <property type="project" value="TreeGrafter"/>
</dbReference>
<keyword evidence="9 13" id="KW-0067">ATP-binding</keyword>
<dbReference type="Gene3D" id="1.10.510.10">
    <property type="entry name" value="Transferase(Phosphotransferase) domain 1"/>
    <property type="match status" value="1"/>
</dbReference>
<evidence type="ECO:0000313" key="18">
    <source>
        <dbReference type="EMBL" id="GMR39831.1"/>
    </source>
</evidence>
<dbReference type="PROSITE" id="PS50011">
    <property type="entry name" value="PROTEIN_KINASE_DOM"/>
    <property type="match status" value="1"/>
</dbReference>
<evidence type="ECO:0000256" key="5">
    <source>
        <dbReference type="ARBA" id="ARBA00022553"/>
    </source>
</evidence>
<dbReference type="InterPro" id="IPR037770">
    <property type="entry name" value="CDK7"/>
</dbReference>
<dbReference type="SMART" id="SM00220">
    <property type="entry name" value="S_TKc"/>
    <property type="match status" value="1"/>
</dbReference>
<keyword evidence="8" id="KW-0418">Kinase</keyword>
<dbReference type="GO" id="GO:0008353">
    <property type="term" value="F:RNA polymerase II CTD heptapeptide repeat kinase activity"/>
    <property type="evidence" value="ECO:0007669"/>
    <property type="project" value="UniProtKB-EC"/>
</dbReference>
<feature type="region of interest" description="Disordered" evidence="16">
    <location>
        <begin position="309"/>
        <end position="340"/>
    </location>
</feature>
<evidence type="ECO:0000256" key="4">
    <source>
        <dbReference type="ARBA" id="ARBA00022527"/>
    </source>
</evidence>
<comment type="caution">
    <text evidence="18">The sequence shown here is derived from an EMBL/GenBank/DDBJ whole genome shotgun (WGS) entry which is preliminary data.</text>
</comment>
<name>A0AAN5CFB8_9BILA</name>
<evidence type="ECO:0000256" key="10">
    <source>
        <dbReference type="ARBA" id="ARBA00029738"/>
    </source>
</evidence>
<evidence type="ECO:0000256" key="16">
    <source>
        <dbReference type="SAM" id="MobiDB-lite"/>
    </source>
</evidence>
<comment type="catalytic activity">
    <reaction evidence="11">
        <text>[DNA-directed RNA polymerase] + ATP = phospho-[DNA-directed RNA polymerase] + ADP + H(+)</text>
        <dbReference type="Rhea" id="RHEA:10216"/>
        <dbReference type="Rhea" id="RHEA-COMP:11321"/>
        <dbReference type="Rhea" id="RHEA-COMP:11322"/>
        <dbReference type="ChEBI" id="CHEBI:15378"/>
        <dbReference type="ChEBI" id="CHEBI:30616"/>
        <dbReference type="ChEBI" id="CHEBI:43176"/>
        <dbReference type="ChEBI" id="CHEBI:68546"/>
        <dbReference type="ChEBI" id="CHEBI:456216"/>
        <dbReference type="EC" id="2.7.11.23"/>
    </reaction>
</comment>
<dbReference type="GO" id="GO:0045944">
    <property type="term" value="P:positive regulation of transcription by RNA polymerase II"/>
    <property type="evidence" value="ECO:0007669"/>
    <property type="project" value="TreeGrafter"/>
</dbReference>
<evidence type="ECO:0000256" key="3">
    <source>
        <dbReference type="ARBA" id="ARBA00013901"/>
    </source>
</evidence>
<accession>A0AAN5CFB8</accession>
<evidence type="ECO:0000256" key="7">
    <source>
        <dbReference type="ARBA" id="ARBA00022741"/>
    </source>
</evidence>
<dbReference type="InterPro" id="IPR050108">
    <property type="entry name" value="CDK"/>
</dbReference>
<dbReference type="InterPro" id="IPR000719">
    <property type="entry name" value="Prot_kinase_dom"/>
</dbReference>
<feature type="domain" description="Protein kinase" evidence="17">
    <location>
        <begin position="11"/>
        <end position="302"/>
    </location>
</feature>
<organism evidence="18 19">
    <name type="scientific">Pristionchus mayeri</name>
    <dbReference type="NCBI Taxonomy" id="1317129"/>
    <lineage>
        <taxon>Eukaryota</taxon>
        <taxon>Metazoa</taxon>
        <taxon>Ecdysozoa</taxon>
        <taxon>Nematoda</taxon>
        <taxon>Chromadorea</taxon>
        <taxon>Rhabditida</taxon>
        <taxon>Rhabditina</taxon>
        <taxon>Diplogasteromorpha</taxon>
        <taxon>Diplogasteroidea</taxon>
        <taxon>Neodiplogasteridae</taxon>
        <taxon>Pristionchus</taxon>
    </lineage>
</organism>
<evidence type="ECO:0000256" key="1">
    <source>
        <dbReference type="ARBA" id="ARBA00006485"/>
    </source>
</evidence>
<dbReference type="PROSITE" id="PS00108">
    <property type="entry name" value="PROTEIN_KINASE_ST"/>
    <property type="match status" value="1"/>
</dbReference>
<feature type="binding site" evidence="13">
    <location>
        <begin position="17"/>
        <end position="25"/>
    </location>
    <ligand>
        <name>ATP</name>
        <dbReference type="ChEBI" id="CHEBI:30616"/>
    </ligand>
</feature>
<feature type="binding site" evidence="13">
    <location>
        <position position="40"/>
    </location>
    <ligand>
        <name>ATP</name>
        <dbReference type="ChEBI" id="CHEBI:30616"/>
    </ligand>
</feature>
<dbReference type="InterPro" id="IPR017441">
    <property type="entry name" value="Protein_kinase_ATP_BS"/>
</dbReference>
<dbReference type="InterPro" id="IPR011009">
    <property type="entry name" value="Kinase-like_dom_sf"/>
</dbReference>
<keyword evidence="19" id="KW-1185">Reference proteome</keyword>
<dbReference type="PROSITE" id="PS00107">
    <property type="entry name" value="PROTEIN_KINASE_ATP"/>
    <property type="match status" value="1"/>
</dbReference>
<dbReference type="PANTHER" id="PTHR24056">
    <property type="entry name" value="CELL DIVISION PROTEIN KINASE"/>
    <property type="match status" value="1"/>
</dbReference>
<sequence length="340" mass="38517">SQMTTVQGKRYEKIGYLGTGQFANVYKGKDLRTGQFVAIKKIKLGSRHEAKDGIHRTALREIKLLMEIHHDNIIGLRDVFEHKTSIHLIMDLMETDLENVIKDTGIIFLSQHVKNITLQTLQGLEYLHANWILHRDLKPNNLLMNAGGTVKITDFGLARFFGEPNRCYTPQVVTRWYRAPELFYGARTYGVGVDMWAMGCIVAELLLRTPLFPGDIDSDINQLLTVYKVLGTPTDEDWPLMKTLPDYFHLKEQPPIDLRHKFSAAGDEVVQLIKGCLEFDPLKRWSASDALKSSCFSTAPFACPNDQLPLPDRCQPASKKKRVGKEGESTSAARKRLDFA</sequence>
<dbReference type="FunFam" id="1.10.510.10:FF:000624">
    <property type="entry name" value="Mitogen-activated protein kinase"/>
    <property type="match status" value="1"/>
</dbReference>
<evidence type="ECO:0000256" key="9">
    <source>
        <dbReference type="ARBA" id="ARBA00022840"/>
    </source>
</evidence>
<evidence type="ECO:0000256" key="13">
    <source>
        <dbReference type="PIRSR" id="PIRSR637770-2"/>
    </source>
</evidence>
<keyword evidence="4 15" id="KW-0723">Serine/threonine-protein kinase</keyword>
<gene>
    <name evidence="18" type="ORF">PMAYCL1PPCAC_10026</name>
</gene>
<dbReference type="InterPro" id="IPR008271">
    <property type="entry name" value="Ser/Thr_kinase_AS"/>
</dbReference>
<keyword evidence="6" id="KW-0808">Transferase</keyword>
<comment type="similarity">
    <text evidence="1">Belongs to the protein kinase superfamily. CMGC Ser/Thr protein kinase family. CDC2/CDKX subfamily.</text>
</comment>
<dbReference type="SUPFAM" id="SSF56112">
    <property type="entry name" value="Protein kinase-like (PK-like)"/>
    <property type="match status" value="1"/>
</dbReference>
<evidence type="ECO:0000259" key="17">
    <source>
        <dbReference type="PROSITE" id="PS50011"/>
    </source>
</evidence>
<feature type="binding site" evidence="14">
    <location>
        <position position="41"/>
    </location>
    <ligand>
        <name>ATP</name>
        <dbReference type="ChEBI" id="CHEBI:30616"/>
    </ligand>
</feature>
<proteinExistence type="inferred from homology"/>
<dbReference type="Proteomes" id="UP001328107">
    <property type="component" value="Unassembled WGS sequence"/>
</dbReference>
<reference evidence="19" key="1">
    <citation type="submission" date="2022-10" db="EMBL/GenBank/DDBJ databases">
        <title>Genome assembly of Pristionchus species.</title>
        <authorList>
            <person name="Yoshida K."/>
            <person name="Sommer R.J."/>
        </authorList>
    </citation>
    <scope>NUCLEOTIDE SEQUENCE [LARGE SCALE GENOMIC DNA]</scope>
    <source>
        <strain evidence="19">RS5460</strain>
    </source>
</reference>
<evidence type="ECO:0000256" key="2">
    <source>
        <dbReference type="ARBA" id="ARBA00012409"/>
    </source>
</evidence>
<keyword evidence="7 13" id="KW-0547">Nucleotide-binding</keyword>
<evidence type="ECO:0000256" key="15">
    <source>
        <dbReference type="RuleBase" id="RU000304"/>
    </source>
</evidence>
<dbReference type="GO" id="GO:0005737">
    <property type="term" value="C:cytoplasm"/>
    <property type="evidence" value="ECO:0007669"/>
    <property type="project" value="TreeGrafter"/>
</dbReference>
<evidence type="ECO:0000256" key="6">
    <source>
        <dbReference type="ARBA" id="ARBA00022679"/>
    </source>
</evidence>
<evidence type="ECO:0000256" key="8">
    <source>
        <dbReference type="ARBA" id="ARBA00022777"/>
    </source>
</evidence>
<dbReference type="PANTHER" id="PTHR24056:SF0">
    <property type="entry name" value="CYCLIN-DEPENDENT KINASE 7"/>
    <property type="match status" value="1"/>
</dbReference>
<dbReference type="Gene3D" id="3.30.200.20">
    <property type="entry name" value="Phosphorylase Kinase, domain 1"/>
    <property type="match status" value="1"/>
</dbReference>
<protein>
    <recommendedName>
        <fullName evidence="3">Cyclin-dependent kinase 7</fullName>
        <ecNumber evidence="2">2.7.11.23</ecNumber>
    </recommendedName>
    <alternativeName>
        <fullName evidence="10">Cell division protein kinase 7</fullName>
    </alternativeName>
</protein>
<dbReference type="EMBL" id="BTRK01000003">
    <property type="protein sequence ID" value="GMR39831.1"/>
    <property type="molecule type" value="Genomic_DNA"/>
</dbReference>
<dbReference type="AlphaFoldDB" id="A0AAN5CFB8"/>
<dbReference type="CDD" id="cd07841">
    <property type="entry name" value="STKc_CDK7"/>
    <property type="match status" value="1"/>
</dbReference>
<dbReference type="Pfam" id="PF00069">
    <property type="entry name" value="Pkinase"/>
    <property type="match status" value="1"/>
</dbReference>
<evidence type="ECO:0000256" key="14">
    <source>
        <dbReference type="PROSITE-ProRule" id="PRU10141"/>
    </source>
</evidence>
<evidence type="ECO:0000313" key="19">
    <source>
        <dbReference type="Proteomes" id="UP001328107"/>
    </source>
</evidence>
<dbReference type="GO" id="GO:0005524">
    <property type="term" value="F:ATP binding"/>
    <property type="evidence" value="ECO:0007669"/>
    <property type="project" value="UniProtKB-UniRule"/>
</dbReference>
<feature type="non-terminal residue" evidence="18">
    <location>
        <position position="1"/>
    </location>
</feature>
<feature type="active site" description="Proton acceptor" evidence="12">
    <location>
        <position position="136"/>
    </location>
</feature>
<keyword evidence="5" id="KW-0597">Phosphoprotein</keyword>
<dbReference type="GO" id="GO:0070985">
    <property type="term" value="C:transcription factor TFIIK complex"/>
    <property type="evidence" value="ECO:0007669"/>
    <property type="project" value="InterPro"/>
</dbReference>